<proteinExistence type="predicted"/>
<organism evidence="1">
    <name type="scientific">Anguilla anguilla</name>
    <name type="common">European freshwater eel</name>
    <name type="synonym">Muraena anguilla</name>
    <dbReference type="NCBI Taxonomy" id="7936"/>
    <lineage>
        <taxon>Eukaryota</taxon>
        <taxon>Metazoa</taxon>
        <taxon>Chordata</taxon>
        <taxon>Craniata</taxon>
        <taxon>Vertebrata</taxon>
        <taxon>Euteleostomi</taxon>
        <taxon>Actinopterygii</taxon>
        <taxon>Neopterygii</taxon>
        <taxon>Teleostei</taxon>
        <taxon>Anguilliformes</taxon>
        <taxon>Anguillidae</taxon>
        <taxon>Anguilla</taxon>
    </lineage>
</organism>
<accession>A0A0E9PMM3</accession>
<dbReference type="AlphaFoldDB" id="A0A0E9PMM3"/>
<name>A0A0E9PMM3_ANGAN</name>
<evidence type="ECO:0000313" key="1">
    <source>
        <dbReference type="EMBL" id="JAH05315.1"/>
    </source>
</evidence>
<dbReference type="EMBL" id="GBXM01103262">
    <property type="protein sequence ID" value="JAH05315.1"/>
    <property type="molecule type" value="Transcribed_RNA"/>
</dbReference>
<reference evidence="1" key="2">
    <citation type="journal article" date="2015" name="Fish Shellfish Immunol.">
        <title>Early steps in the European eel (Anguilla anguilla)-Vibrio vulnificus interaction in the gills: Role of the RtxA13 toxin.</title>
        <authorList>
            <person name="Callol A."/>
            <person name="Pajuelo D."/>
            <person name="Ebbesson L."/>
            <person name="Teles M."/>
            <person name="MacKenzie S."/>
            <person name="Amaro C."/>
        </authorList>
    </citation>
    <scope>NUCLEOTIDE SEQUENCE</scope>
</reference>
<protein>
    <submittedName>
        <fullName evidence="1">Uncharacterized protein</fullName>
    </submittedName>
</protein>
<sequence length="56" mass="6464">MSCDFVRVRGKTYRTVDLQEQSLKRPWCMCCPAGQPDTFSPNIVQVQETDCDVIMH</sequence>
<reference evidence="1" key="1">
    <citation type="submission" date="2014-11" db="EMBL/GenBank/DDBJ databases">
        <authorList>
            <person name="Amaro Gonzalez C."/>
        </authorList>
    </citation>
    <scope>NUCLEOTIDE SEQUENCE</scope>
</reference>